<dbReference type="EMBL" id="CALNXI010002094">
    <property type="protein sequence ID" value="CAH3182886.1"/>
    <property type="molecule type" value="Genomic_DNA"/>
</dbReference>
<proteinExistence type="predicted"/>
<evidence type="ECO:0000313" key="2">
    <source>
        <dbReference type="Proteomes" id="UP001159427"/>
    </source>
</evidence>
<accession>A0ABN8RTR3</accession>
<comment type="caution">
    <text evidence="1">The sequence shown here is derived from an EMBL/GenBank/DDBJ whole genome shotgun (WGS) entry which is preliminary data.</text>
</comment>
<organism evidence="1 2">
    <name type="scientific">Porites evermanni</name>
    <dbReference type="NCBI Taxonomy" id="104178"/>
    <lineage>
        <taxon>Eukaryota</taxon>
        <taxon>Metazoa</taxon>
        <taxon>Cnidaria</taxon>
        <taxon>Anthozoa</taxon>
        <taxon>Hexacorallia</taxon>
        <taxon>Scleractinia</taxon>
        <taxon>Fungiina</taxon>
        <taxon>Poritidae</taxon>
        <taxon>Porites</taxon>
    </lineage>
</organism>
<evidence type="ECO:0000313" key="1">
    <source>
        <dbReference type="EMBL" id="CAH3182886.1"/>
    </source>
</evidence>
<protein>
    <submittedName>
        <fullName evidence="1">Uncharacterized protein</fullName>
    </submittedName>
</protein>
<name>A0ABN8RTR3_9CNID</name>
<gene>
    <name evidence="1" type="ORF">PEVE_00014473</name>
</gene>
<feature type="non-terminal residue" evidence="1">
    <location>
        <position position="1"/>
    </location>
</feature>
<dbReference type="Proteomes" id="UP001159427">
    <property type="component" value="Unassembled WGS sequence"/>
</dbReference>
<keyword evidence="2" id="KW-1185">Reference proteome</keyword>
<reference evidence="1 2" key="1">
    <citation type="submission" date="2022-05" db="EMBL/GenBank/DDBJ databases">
        <authorList>
            <consortium name="Genoscope - CEA"/>
            <person name="William W."/>
        </authorList>
    </citation>
    <scope>NUCLEOTIDE SEQUENCE [LARGE SCALE GENOMIC DNA]</scope>
</reference>
<sequence length="119" mass="13393">LLLSGVVSESRFVIRDNLECCASRIKIKRSKCRCAYYSNSTATFQCLLQGDLVFKLNPGPTGDQSTIHVHCSVTRRRVLLSTRTSNHSNLNTVKRAPTTKHFNTPILEQQDNRAFQLAV</sequence>